<evidence type="ECO:0000313" key="6">
    <source>
        <dbReference type="EMBL" id="ODS31935.1"/>
    </source>
</evidence>
<sequence length="249" mass="27812">MNNENVKKDNVTDIDREKKKLHRRDFLKKTGTAVASAAVLAGSLSACNSHAKNKSKPKKRLAMVIDLRKCYGCHSCSIACKSEFNVPLGVWRSWVKAIDKGTYPKVKRYFLPRLCNHCKNPPCVSVCPTQASHRDDEKGLVDIREERCIGCKMCIVACPYDARFTHPTKKVANKCDFCIHRVEKGVVPSCVNTCPSNARIFGDLNDPNSEVRKLVDTNNVQVLKPELSTEPGVFYIELEKDTVGGVIET</sequence>
<dbReference type="PATRIC" id="fig|1872076.5.peg.3487"/>
<dbReference type="PANTHER" id="PTHR43177:SF3">
    <property type="entry name" value="PROTEIN NRFC HOMOLOG"/>
    <property type="match status" value="1"/>
</dbReference>
<dbReference type="NCBIfam" id="TIGR01409">
    <property type="entry name" value="TAT_signal_seq"/>
    <property type="match status" value="1"/>
</dbReference>
<dbReference type="SUPFAM" id="SSF54862">
    <property type="entry name" value="4Fe-4S ferredoxins"/>
    <property type="match status" value="1"/>
</dbReference>
<feature type="domain" description="4Fe-4S ferredoxin-type" evidence="5">
    <location>
        <begin position="106"/>
        <end position="137"/>
    </location>
</feature>
<evidence type="ECO:0000256" key="3">
    <source>
        <dbReference type="ARBA" id="ARBA00023004"/>
    </source>
</evidence>
<keyword evidence="1" id="KW-0004">4Fe-4S</keyword>
<keyword evidence="4" id="KW-0411">Iron-sulfur</keyword>
<evidence type="ECO:0000259" key="5">
    <source>
        <dbReference type="PROSITE" id="PS51379"/>
    </source>
</evidence>
<dbReference type="InterPro" id="IPR017896">
    <property type="entry name" value="4Fe4S_Fe-S-bd"/>
</dbReference>
<dbReference type="InterPro" id="IPR006311">
    <property type="entry name" value="TAT_signal"/>
</dbReference>
<organism evidence="6 7">
    <name type="scientific">Candidatus Scalindua rubra</name>
    <dbReference type="NCBI Taxonomy" id="1872076"/>
    <lineage>
        <taxon>Bacteria</taxon>
        <taxon>Pseudomonadati</taxon>
        <taxon>Planctomycetota</taxon>
        <taxon>Candidatus Brocadiia</taxon>
        <taxon>Candidatus Brocadiales</taxon>
        <taxon>Candidatus Scalinduaceae</taxon>
        <taxon>Candidatus Scalindua</taxon>
    </lineage>
</organism>
<dbReference type="NCBIfam" id="NF045797">
    <property type="entry name" value="DsrO"/>
    <property type="match status" value="1"/>
</dbReference>
<dbReference type="InterPro" id="IPR019546">
    <property type="entry name" value="TAT_signal_bac_arc"/>
</dbReference>
<dbReference type="Pfam" id="PF13247">
    <property type="entry name" value="Fer4_11"/>
    <property type="match status" value="1"/>
</dbReference>
<dbReference type="EMBL" id="MAYW01000086">
    <property type="protein sequence ID" value="ODS31935.1"/>
    <property type="molecule type" value="Genomic_DNA"/>
</dbReference>
<gene>
    <name evidence="6" type="ORF">SCARUB_02944</name>
</gene>
<reference evidence="6 7" key="1">
    <citation type="submission" date="2016-07" db="EMBL/GenBank/DDBJ databases">
        <title>Draft genome of Scalindua rubra, obtained from a brine-seawater interface in the Red Sea, sheds light on salt adaptation in anammox bacteria.</title>
        <authorList>
            <person name="Speth D.R."/>
            <person name="Lagkouvardos I."/>
            <person name="Wang Y."/>
            <person name="Qian P.-Y."/>
            <person name="Dutilh B.E."/>
            <person name="Jetten M.S."/>
        </authorList>
    </citation>
    <scope>NUCLEOTIDE SEQUENCE [LARGE SCALE GENOMIC DNA]</scope>
    <source>
        <strain evidence="6">BSI-1</strain>
    </source>
</reference>
<dbReference type="InterPro" id="IPR050954">
    <property type="entry name" value="ET_IronSulfur_Cluster-Binding"/>
</dbReference>
<keyword evidence="3" id="KW-0408">Iron</keyword>
<dbReference type="AlphaFoldDB" id="A0A1E3X8I4"/>
<accession>A0A1E3X8I4</accession>
<dbReference type="PROSITE" id="PS51379">
    <property type="entry name" value="4FE4S_FER_2"/>
    <property type="match status" value="3"/>
</dbReference>
<dbReference type="CDD" id="cd10551">
    <property type="entry name" value="PsrB"/>
    <property type="match status" value="1"/>
</dbReference>
<dbReference type="InterPro" id="IPR054822">
    <property type="entry name" value="DsrO-like"/>
</dbReference>
<dbReference type="PANTHER" id="PTHR43177">
    <property type="entry name" value="PROTEIN NRFC"/>
    <property type="match status" value="1"/>
</dbReference>
<keyword evidence="2" id="KW-0479">Metal-binding</keyword>
<evidence type="ECO:0000256" key="1">
    <source>
        <dbReference type="ARBA" id="ARBA00022485"/>
    </source>
</evidence>
<feature type="domain" description="4Fe-4S ferredoxin-type" evidence="5">
    <location>
        <begin position="61"/>
        <end position="90"/>
    </location>
</feature>
<evidence type="ECO:0000313" key="7">
    <source>
        <dbReference type="Proteomes" id="UP000094056"/>
    </source>
</evidence>
<dbReference type="GO" id="GO:0051539">
    <property type="term" value="F:4 iron, 4 sulfur cluster binding"/>
    <property type="evidence" value="ECO:0007669"/>
    <property type="project" value="UniProtKB-KW"/>
</dbReference>
<dbReference type="Gene3D" id="3.30.70.20">
    <property type="match status" value="2"/>
</dbReference>
<evidence type="ECO:0000256" key="4">
    <source>
        <dbReference type="ARBA" id="ARBA00023014"/>
    </source>
</evidence>
<dbReference type="Proteomes" id="UP000094056">
    <property type="component" value="Unassembled WGS sequence"/>
</dbReference>
<dbReference type="PROSITE" id="PS00198">
    <property type="entry name" value="4FE4S_FER_1"/>
    <property type="match status" value="1"/>
</dbReference>
<evidence type="ECO:0000256" key="2">
    <source>
        <dbReference type="ARBA" id="ARBA00022723"/>
    </source>
</evidence>
<comment type="caution">
    <text evidence="6">The sequence shown here is derived from an EMBL/GenBank/DDBJ whole genome shotgun (WGS) entry which is preliminary data.</text>
</comment>
<proteinExistence type="predicted"/>
<dbReference type="InterPro" id="IPR017900">
    <property type="entry name" value="4Fe4S_Fe_S_CS"/>
</dbReference>
<dbReference type="GO" id="GO:0046872">
    <property type="term" value="F:metal ion binding"/>
    <property type="evidence" value="ECO:0007669"/>
    <property type="project" value="UniProtKB-KW"/>
</dbReference>
<name>A0A1E3X8I4_9BACT</name>
<protein>
    <submittedName>
        <fullName evidence="6">Molybdopterin oxidoreductase, beta (Fe-S) subunit</fullName>
    </submittedName>
</protein>
<dbReference type="PROSITE" id="PS51318">
    <property type="entry name" value="TAT"/>
    <property type="match status" value="1"/>
</dbReference>
<feature type="domain" description="4Fe-4S ferredoxin-type" evidence="5">
    <location>
        <begin position="139"/>
        <end position="168"/>
    </location>
</feature>